<organism evidence="2 3">
    <name type="scientific">Populus deltoides</name>
    <name type="common">Eastern poplar</name>
    <name type="synonym">Eastern cottonwood</name>
    <dbReference type="NCBI Taxonomy" id="3696"/>
    <lineage>
        <taxon>Eukaryota</taxon>
        <taxon>Viridiplantae</taxon>
        <taxon>Streptophyta</taxon>
        <taxon>Embryophyta</taxon>
        <taxon>Tracheophyta</taxon>
        <taxon>Spermatophyta</taxon>
        <taxon>Magnoliopsida</taxon>
        <taxon>eudicotyledons</taxon>
        <taxon>Gunneridae</taxon>
        <taxon>Pentapetalae</taxon>
        <taxon>rosids</taxon>
        <taxon>fabids</taxon>
        <taxon>Malpighiales</taxon>
        <taxon>Salicaceae</taxon>
        <taxon>Saliceae</taxon>
        <taxon>Populus</taxon>
    </lineage>
</organism>
<protein>
    <submittedName>
        <fullName evidence="2">Uncharacterized protein</fullName>
    </submittedName>
</protein>
<keyword evidence="1" id="KW-1133">Transmembrane helix</keyword>
<keyword evidence="3" id="KW-1185">Reference proteome</keyword>
<reference evidence="2" key="1">
    <citation type="journal article" date="2021" name="J. Hered.">
        <title>Genome Assembly of Salicaceae Populus deltoides (Eastern Cottonwood) I-69 Based on Nanopore Sequencing and Hi-C Technologies.</title>
        <authorList>
            <person name="Bai S."/>
            <person name="Wu H."/>
            <person name="Zhang J."/>
            <person name="Pan Z."/>
            <person name="Zhao W."/>
            <person name="Li Z."/>
            <person name="Tong C."/>
        </authorList>
    </citation>
    <scope>NUCLEOTIDE SEQUENCE</scope>
    <source>
        <tissue evidence="2">Leaf</tissue>
    </source>
</reference>
<dbReference type="AlphaFoldDB" id="A0A8T2Y8C7"/>
<evidence type="ECO:0000313" key="3">
    <source>
        <dbReference type="Proteomes" id="UP000807159"/>
    </source>
</evidence>
<comment type="caution">
    <text evidence="2">The sequence shown here is derived from an EMBL/GenBank/DDBJ whole genome shotgun (WGS) entry which is preliminary data.</text>
</comment>
<feature type="transmembrane region" description="Helical" evidence="1">
    <location>
        <begin position="151"/>
        <end position="173"/>
    </location>
</feature>
<gene>
    <name evidence="2" type="ORF">H0E87_016272</name>
</gene>
<feature type="transmembrane region" description="Helical" evidence="1">
    <location>
        <begin position="110"/>
        <end position="131"/>
    </location>
</feature>
<accession>A0A8T2Y8C7</accession>
<dbReference type="Proteomes" id="UP000807159">
    <property type="component" value="Chromosome 8"/>
</dbReference>
<keyword evidence="1" id="KW-0472">Membrane</keyword>
<evidence type="ECO:0000256" key="1">
    <source>
        <dbReference type="SAM" id="Phobius"/>
    </source>
</evidence>
<sequence length="181" mass="20518">MDRSPFLLKKVADDDLSICDVMLGKDIKLTKLGIWGCTCGTKIDDDAFHCVLAYTDHRYQNSFSKQNFWYGSIPEKGKKQKQNAVQFPDLGTLLRVNVCIFAFFYKSPTLSLSVAPSLSVSFPVQILNLIYPCLLSHLRPNPCYSDSGSLFWTTMIITTMTPMMMMGTILVWVRRGGVRRQ</sequence>
<dbReference type="EMBL" id="JACEGQ020000008">
    <property type="protein sequence ID" value="KAH8501395.1"/>
    <property type="molecule type" value="Genomic_DNA"/>
</dbReference>
<proteinExistence type="predicted"/>
<name>A0A8T2Y8C7_POPDE</name>
<keyword evidence="1" id="KW-0812">Transmembrane</keyword>
<evidence type="ECO:0000313" key="2">
    <source>
        <dbReference type="EMBL" id="KAH8501395.1"/>
    </source>
</evidence>